<dbReference type="PANTHER" id="PTHR33048">
    <property type="entry name" value="PTH11-LIKE INTEGRAL MEMBRANE PROTEIN (AFU_ORTHOLOGUE AFUA_5G11245)"/>
    <property type="match status" value="1"/>
</dbReference>
<evidence type="ECO:0000313" key="10">
    <source>
        <dbReference type="Proteomes" id="UP000800038"/>
    </source>
</evidence>
<evidence type="ECO:0000256" key="6">
    <source>
        <dbReference type="SAM" id="MobiDB-lite"/>
    </source>
</evidence>
<evidence type="ECO:0000259" key="8">
    <source>
        <dbReference type="Pfam" id="PF20684"/>
    </source>
</evidence>
<evidence type="ECO:0000256" key="7">
    <source>
        <dbReference type="SAM" id="Phobius"/>
    </source>
</evidence>
<feature type="transmembrane region" description="Helical" evidence="7">
    <location>
        <begin position="211"/>
        <end position="230"/>
    </location>
</feature>
<dbReference type="InterPro" id="IPR052337">
    <property type="entry name" value="SAT4-like"/>
</dbReference>
<feature type="transmembrane region" description="Helical" evidence="7">
    <location>
        <begin position="180"/>
        <end position="199"/>
    </location>
</feature>
<feature type="region of interest" description="Disordered" evidence="6">
    <location>
        <begin position="284"/>
        <end position="328"/>
    </location>
</feature>
<dbReference type="Pfam" id="PF20684">
    <property type="entry name" value="Fung_rhodopsin"/>
    <property type="match status" value="1"/>
</dbReference>
<dbReference type="PANTHER" id="PTHR33048:SF124">
    <property type="entry name" value="INTEGRAL MEMBRANE PROTEIN"/>
    <property type="match status" value="1"/>
</dbReference>
<organism evidence="9 10">
    <name type="scientific">Clathrospora elynae</name>
    <dbReference type="NCBI Taxonomy" id="706981"/>
    <lineage>
        <taxon>Eukaryota</taxon>
        <taxon>Fungi</taxon>
        <taxon>Dikarya</taxon>
        <taxon>Ascomycota</taxon>
        <taxon>Pezizomycotina</taxon>
        <taxon>Dothideomycetes</taxon>
        <taxon>Pleosporomycetidae</taxon>
        <taxon>Pleosporales</taxon>
        <taxon>Diademaceae</taxon>
        <taxon>Clathrospora</taxon>
    </lineage>
</organism>
<evidence type="ECO:0000256" key="2">
    <source>
        <dbReference type="ARBA" id="ARBA00022692"/>
    </source>
</evidence>
<evidence type="ECO:0000256" key="1">
    <source>
        <dbReference type="ARBA" id="ARBA00004141"/>
    </source>
</evidence>
<keyword evidence="4 7" id="KW-0472">Membrane</keyword>
<name>A0A6A5T5E9_9PLEO</name>
<dbReference type="GO" id="GO:0016020">
    <property type="term" value="C:membrane"/>
    <property type="evidence" value="ECO:0007669"/>
    <property type="project" value="UniProtKB-SubCell"/>
</dbReference>
<evidence type="ECO:0000256" key="5">
    <source>
        <dbReference type="ARBA" id="ARBA00038359"/>
    </source>
</evidence>
<feature type="domain" description="Rhodopsin" evidence="8">
    <location>
        <begin position="25"/>
        <end position="276"/>
    </location>
</feature>
<evidence type="ECO:0000256" key="3">
    <source>
        <dbReference type="ARBA" id="ARBA00022989"/>
    </source>
</evidence>
<feature type="transmembrane region" description="Helical" evidence="7">
    <location>
        <begin position="121"/>
        <end position="149"/>
    </location>
</feature>
<comment type="subcellular location">
    <subcellularLocation>
        <location evidence="1">Membrane</location>
        <topology evidence="1">Multi-pass membrane protein</topology>
    </subcellularLocation>
</comment>
<accession>A0A6A5T5E9</accession>
<dbReference type="InterPro" id="IPR049326">
    <property type="entry name" value="Rhodopsin_dom_fungi"/>
</dbReference>
<dbReference type="AlphaFoldDB" id="A0A6A5T5E9"/>
<keyword evidence="3 7" id="KW-1133">Transmembrane helix</keyword>
<comment type="similarity">
    <text evidence="5">Belongs to the SAT4 family.</text>
</comment>
<dbReference type="EMBL" id="ML975997">
    <property type="protein sequence ID" value="KAF1947811.1"/>
    <property type="molecule type" value="Genomic_DNA"/>
</dbReference>
<sequence>MASNERLSVVLAFVLTGASTVIIALRFYSRYFLVGKLASADWVMLLALIATWGSAVVNWYVVHFMDYSHVNSRESFAEAATHSLLVFWIYRVTYILDLCLIKTSILLFYDNIAVSNKRFHYIVRVLLIIIMAGGVSMILAAILTCYPVSDSWSFRVFELGFQGIPATQCYNPGPFWLFNAAYNLVTDVIIWTLPIVFFLNLQTIQLRRRLGLVAIFSVGIMAIVASAVRLRTMVLWLSDFAHQAENTANLLLWSQVEQHTGMMAASIPFLRPIFRKALIKVRSREQPSPSPSPAARLVREGTPNFNPGMFRPPVIPSPSPTFGSSSGEFRPPRCYLEPIEPARSTSTWDSAVWNGNQVRQILPT</sequence>
<dbReference type="Proteomes" id="UP000800038">
    <property type="component" value="Unassembled WGS sequence"/>
</dbReference>
<dbReference type="OrthoDB" id="3934549at2759"/>
<feature type="transmembrane region" description="Helical" evidence="7">
    <location>
        <begin position="40"/>
        <end position="61"/>
    </location>
</feature>
<proteinExistence type="inferred from homology"/>
<feature type="transmembrane region" description="Helical" evidence="7">
    <location>
        <begin position="88"/>
        <end position="109"/>
    </location>
</feature>
<evidence type="ECO:0000313" key="9">
    <source>
        <dbReference type="EMBL" id="KAF1947811.1"/>
    </source>
</evidence>
<keyword evidence="2 7" id="KW-0812">Transmembrane</keyword>
<reference evidence="9" key="1">
    <citation type="journal article" date="2020" name="Stud. Mycol.">
        <title>101 Dothideomycetes genomes: a test case for predicting lifestyles and emergence of pathogens.</title>
        <authorList>
            <person name="Haridas S."/>
            <person name="Albert R."/>
            <person name="Binder M."/>
            <person name="Bloem J."/>
            <person name="Labutti K."/>
            <person name="Salamov A."/>
            <person name="Andreopoulos B."/>
            <person name="Baker S."/>
            <person name="Barry K."/>
            <person name="Bills G."/>
            <person name="Bluhm B."/>
            <person name="Cannon C."/>
            <person name="Castanera R."/>
            <person name="Culley D."/>
            <person name="Daum C."/>
            <person name="Ezra D."/>
            <person name="Gonzalez J."/>
            <person name="Henrissat B."/>
            <person name="Kuo A."/>
            <person name="Liang C."/>
            <person name="Lipzen A."/>
            <person name="Lutzoni F."/>
            <person name="Magnuson J."/>
            <person name="Mondo S."/>
            <person name="Nolan M."/>
            <person name="Ohm R."/>
            <person name="Pangilinan J."/>
            <person name="Park H.-J."/>
            <person name="Ramirez L."/>
            <person name="Alfaro M."/>
            <person name="Sun H."/>
            <person name="Tritt A."/>
            <person name="Yoshinaga Y."/>
            <person name="Zwiers L.-H."/>
            <person name="Turgeon B."/>
            <person name="Goodwin S."/>
            <person name="Spatafora J."/>
            <person name="Crous P."/>
            <person name="Grigoriev I."/>
        </authorList>
    </citation>
    <scope>NUCLEOTIDE SEQUENCE</scope>
    <source>
        <strain evidence="9">CBS 161.51</strain>
    </source>
</reference>
<gene>
    <name evidence="9" type="ORF">EJ02DRAFT_391074</name>
</gene>
<protein>
    <recommendedName>
        <fullName evidence="8">Rhodopsin domain-containing protein</fullName>
    </recommendedName>
</protein>
<keyword evidence="10" id="KW-1185">Reference proteome</keyword>
<evidence type="ECO:0000256" key="4">
    <source>
        <dbReference type="ARBA" id="ARBA00023136"/>
    </source>
</evidence>
<feature type="transmembrane region" description="Helical" evidence="7">
    <location>
        <begin position="6"/>
        <end position="28"/>
    </location>
</feature>